<gene>
    <name evidence="2" type="ORF">RM445_17650</name>
</gene>
<protein>
    <submittedName>
        <fullName evidence="2">DUF6069 family protein</fullName>
    </submittedName>
</protein>
<keyword evidence="1" id="KW-0812">Transmembrane</keyword>
<dbReference type="RefSeq" id="WP_311557629.1">
    <property type="nucleotide sequence ID" value="NZ_JAVREJ010000012.1"/>
</dbReference>
<keyword evidence="1" id="KW-1133">Transmembrane helix</keyword>
<evidence type="ECO:0000313" key="3">
    <source>
        <dbReference type="Proteomes" id="UP001183202"/>
    </source>
</evidence>
<feature type="transmembrane region" description="Helical" evidence="1">
    <location>
        <begin position="72"/>
        <end position="90"/>
    </location>
</feature>
<evidence type="ECO:0000256" key="1">
    <source>
        <dbReference type="SAM" id="Phobius"/>
    </source>
</evidence>
<name>A0ABU2NCZ7_9PSEU</name>
<accession>A0ABU2NCZ7</accession>
<proteinExistence type="predicted"/>
<organism evidence="2 3">
    <name type="scientific">Pseudonocardia charpentierae</name>
    <dbReference type="NCBI Taxonomy" id="3075545"/>
    <lineage>
        <taxon>Bacteria</taxon>
        <taxon>Bacillati</taxon>
        <taxon>Actinomycetota</taxon>
        <taxon>Actinomycetes</taxon>
        <taxon>Pseudonocardiales</taxon>
        <taxon>Pseudonocardiaceae</taxon>
        <taxon>Pseudonocardia</taxon>
    </lineage>
</organism>
<keyword evidence="1" id="KW-0472">Membrane</keyword>
<feature type="transmembrane region" description="Helical" evidence="1">
    <location>
        <begin position="126"/>
        <end position="146"/>
    </location>
</feature>
<reference evidence="3" key="1">
    <citation type="submission" date="2023-07" db="EMBL/GenBank/DDBJ databases">
        <title>30 novel species of actinomycetes from the DSMZ collection.</title>
        <authorList>
            <person name="Nouioui I."/>
        </authorList>
    </citation>
    <scope>NUCLEOTIDE SEQUENCE [LARGE SCALE GENOMIC DNA]</scope>
    <source>
        <strain evidence="3">DSM 45834</strain>
    </source>
</reference>
<feature type="transmembrane region" description="Helical" evidence="1">
    <location>
        <begin position="102"/>
        <end position="120"/>
    </location>
</feature>
<comment type="caution">
    <text evidence="2">The sequence shown here is derived from an EMBL/GenBank/DDBJ whole genome shotgun (WGS) entry which is preliminary data.</text>
</comment>
<dbReference type="Proteomes" id="UP001183202">
    <property type="component" value="Unassembled WGS sequence"/>
</dbReference>
<dbReference type="EMBL" id="JAVREJ010000012">
    <property type="protein sequence ID" value="MDT0351358.1"/>
    <property type="molecule type" value="Genomic_DNA"/>
</dbReference>
<dbReference type="Pfam" id="PF19545">
    <property type="entry name" value="DUF6069"/>
    <property type="match status" value="1"/>
</dbReference>
<sequence length="150" mass="15449">MSPTPSAALATTGLVRPPRVVATWPYVFLTTLVAAAAAIVTSWVVMLAGHAAGASFVLDDRGTPHVVRAVDVVVAIWPMVVGVLLAALLGRLRVWLLRTGQAVGGLLALLSVAGPMMAVTDSGTRIALALMHLVVGVAAVAALEAIRRRT</sequence>
<evidence type="ECO:0000313" key="2">
    <source>
        <dbReference type="EMBL" id="MDT0351358.1"/>
    </source>
</evidence>
<keyword evidence="3" id="KW-1185">Reference proteome</keyword>
<dbReference type="InterPro" id="IPR045713">
    <property type="entry name" value="DUF6069"/>
</dbReference>
<feature type="transmembrane region" description="Helical" evidence="1">
    <location>
        <begin position="26"/>
        <end position="52"/>
    </location>
</feature>